<dbReference type="Pfam" id="PF13302">
    <property type="entry name" value="Acetyltransf_3"/>
    <property type="match status" value="1"/>
</dbReference>
<dbReference type="CDD" id="cd04301">
    <property type="entry name" value="NAT_SF"/>
    <property type="match status" value="1"/>
</dbReference>
<dbReference type="InterPro" id="IPR051531">
    <property type="entry name" value="N-acetyltransferase"/>
</dbReference>
<evidence type="ECO:0000259" key="1">
    <source>
        <dbReference type="PROSITE" id="PS51186"/>
    </source>
</evidence>
<protein>
    <submittedName>
        <fullName evidence="2">Acetyltransferase</fullName>
    </submittedName>
</protein>
<accession>A0A367WDR0</accession>
<dbReference type="PROSITE" id="PS51186">
    <property type="entry name" value="GNAT"/>
    <property type="match status" value="1"/>
</dbReference>
<dbReference type="OrthoDB" id="9801669at2"/>
<dbReference type="AlphaFoldDB" id="A0A367WDR0"/>
<keyword evidence="2" id="KW-0808">Transferase</keyword>
<feature type="domain" description="N-acetyltransferase" evidence="1">
    <location>
        <begin position="1"/>
        <end position="181"/>
    </location>
</feature>
<dbReference type="Proteomes" id="UP000253226">
    <property type="component" value="Unassembled WGS sequence"/>
</dbReference>
<dbReference type="Gene3D" id="3.40.630.30">
    <property type="match status" value="1"/>
</dbReference>
<dbReference type="InterPro" id="IPR000182">
    <property type="entry name" value="GNAT_dom"/>
</dbReference>
<evidence type="ECO:0000313" key="3">
    <source>
        <dbReference type="Proteomes" id="UP000253226"/>
    </source>
</evidence>
<reference evidence="2 3" key="1">
    <citation type="submission" date="2014-07" db="EMBL/GenBank/DDBJ databases">
        <title>Draft genome sequence of Thalassospira profundimaris 35.</title>
        <authorList>
            <person name="Lai Q."/>
            <person name="Shao Z."/>
        </authorList>
    </citation>
    <scope>NUCLEOTIDE SEQUENCE [LARGE SCALE GENOMIC DNA]</scope>
    <source>
        <strain evidence="2 3">35</strain>
    </source>
</reference>
<dbReference type="RefSeq" id="WP_114100380.1">
    <property type="nucleotide sequence ID" value="NZ_JPWF01000001.1"/>
</dbReference>
<dbReference type="InterPro" id="IPR016181">
    <property type="entry name" value="Acyl_CoA_acyltransferase"/>
</dbReference>
<sequence>MNLSSAPLPVETNRLFLRPFVSSDFDGYATYHSLPAVYRYLYCNPLAGDALKQQFSGLLNARFTQDGDVLTLAVIRRDDDAILGEVLLKLASINASQGEVGYIFNPDFAGRGYATEAVRAIVDLGFAHFGFHRIFARLDTLNVASSAVVERLGFRREAHLIENDCFNGNWGDEYIYAQLSSEWQSKAGVSSV</sequence>
<dbReference type="EMBL" id="JPWF01000001">
    <property type="protein sequence ID" value="RCK39586.1"/>
    <property type="molecule type" value="Genomic_DNA"/>
</dbReference>
<proteinExistence type="predicted"/>
<organism evidence="2 3">
    <name type="scientific">Thalassospira profundimaris</name>
    <dbReference type="NCBI Taxonomy" id="502049"/>
    <lineage>
        <taxon>Bacteria</taxon>
        <taxon>Pseudomonadati</taxon>
        <taxon>Pseudomonadota</taxon>
        <taxon>Alphaproteobacteria</taxon>
        <taxon>Rhodospirillales</taxon>
        <taxon>Thalassospiraceae</taxon>
        <taxon>Thalassospira</taxon>
    </lineage>
</organism>
<name>A0A367WDR0_9PROT</name>
<dbReference type="SUPFAM" id="SSF55729">
    <property type="entry name" value="Acyl-CoA N-acyltransferases (Nat)"/>
    <property type="match status" value="1"/>
</dbReference>
<dbReference type="PANTHER" id="PTHR43792">
    <property type="entry name" value="GNAT FAMILY, PUTATIVE (AFU_ORTHOLOGUE AFUA_3G00765)-RELATED-RELATED"/>
    <property type="match status" value="1"/>
</dbReference>
<dbReference type="GO" id="GO:0016747">
    <property type="term" value="F:acyltransferase activity, transferring groups other than amino-acyl groups"/>
    <property type="evidence" value="ECO:0007669"/>
    <property type="project" value="InterPro"/>
</dbReference>
<comment type="caution">
    <text evidence="2">The sequence shown here is derived from an EMBL/GenBank/DDBJ whole genome shotgun (WGS) entry which is preliminary data.</text>
</comment>
<evidence type="ECO:0000313" key="2">
    <source>
        <dbReference type="EMBL" id="RCK39586.1"/>
    </source>
</evidence>
<gene>
    <name evidence="2" type="ORF">TH19_00570</name>
</gene>